<feature type="domain" description="Glycoside hydrolase 123-like N-terminal" evidence="2">
    <location>
        <begin position="30"/>
        <end position="996"/>
    </location>
</feature>
<proteinExistence type="predicted"/>
<feature type="signal peptide" evidence="1">
    <location>
        <begin position="1"/>
        <end position="19"/>
    </location>
</feature>
<dbReference type="Proteomes" id="UP000326903">
    <property type="component" value="Unassembled WGS sequence"/>
</dbReference>
<keyword evidence="1" id="KW-0732">Signal</keyword>
<name>A0A5J5IGD0_9BACT</name>
<comment type="caution">
    <text evidence="3">The sequence shown here is derived from an EMBL/GenBank/DDBJ whole genome shotgun (WGS) entry which is preliminary data.</text>
</comment>
<reference evidence="3 4" key="1">
    <citation type="submission" date="2019-09" db="EMBL/GenBank/DDBJ databases">
        <title>Draft genome sequence of Ginsengibacter sp. BR5-29.</title>
        <authorList>
            <person name="Im W.-T."/>
        </authorList>
    </citation>
    <scope>NUCLEOTIDE SEQUENCE [LARGE SCALE GENOMIC DNA]</scope>
    <source>
        <strain evidence="3 4">BR5-29</strain>
    </source>
</reference>
<accession>A0A5J5IGD0</accession>
<organism evidence="3 4">
    <name type="scientific">Ginsengibacter hankyongi</name>
    <dbReference type="NCBI Taxonomy" id="2607284"/>
    <lineage>
        <taxon>Bacteria</taxon>
        <taxon>Pseudomonadati</taxon>
        <taxon>Bacteroidota</taxon>
        <taxon>Chitinophagia</taxon>
        <taxon>Chitinophagales</taxon>
        <taxon>Chitinophagaceae</taxon>
        <taxon>Ginsengibacter</taxon>
    </lineage>
</organism>
<evidence type="ECO:0000313" key="4">
    <source>
        <dbReference type="Proteomes" id="UP000326903"/>
    </source>
</evidence>
<dbReference type="RefSeq" id="WP_150416407.1">
    <property type="nucleotide sequence ID" value="NZ_VYQF01000008.1"/>
</dbReference>
<keyword evidence="4" id="KW-1185">Reference proteome</keyword>
<evidence type="ECO:0000313" key="3">
    <source>
        <dbReference type="EMBL" id="KAA9036284.1"/>
    </source>
</evidence>
<dbReference type="Gene3D" id="3.20.20.80">
    <property type="entry name" value="Glycosidases"/>
    <property type="match status" value="1"/>
</dbReference>
<dbReference type="Pfam" id="PF19543">
    <property type="entry name" value="GH123_N"/>
    <property type="match status" value="1"/>
</dbReference>
<feature type="chain" id="PRO_5023907901" description="Glycoside hydrolase 123-like N-terminal domain-containing protein" evidence="1">
    <location>
        <begin position="20"/>
        <end position="996"/>
    </location>
</feature>
<dbReference type="AlphaFoldDB" id="A0A5J5IGD0"/>
<dbReference type="EMBL" id="VYQF01000008">
    <property type="protein sequence ID" value="KAA9036284.1"/>
    <property type="molecule type" value="Genomic_DNA"/>
</dbReference>
<protein>
    <recommendedName>
        <fullName evidence="2">Glycoside hydrolase 123-like N-terminal domain-containing protein</fullName>
    </recommendedName>
</protein>
<dbReference type="InterPro" id="IPR045711">
    <property type="entry name" value="GH123-like_N"/>
</dbReference>
<evidence type="ECO:0000256" key="1">
    <source>
        <dbReference type="SAM" id="SignalP"/>
    </source>
</evidence>
<evidence type="ECO:0000259" key="2">
    <source>
        <dbReference type="Pfam" id="PF19543"/>
    </source>
</evidence>
<gene>
    <name evidence="3" type="ORF">FW778_18775</name>
</gene>
<sequence length="996" mass="113230">MKKVLSVFIFLSIASAAFSQELKFSNCTNCWNPDSLGNHRVVLVFNKQGKYAKAIIPWRRRDENPQAKRIIVEDAKTKERILNIKTGTLTREVGEVYFEPVSGAGTYYLYYMPYKNEGRSNYPKGIYLKPDSTASAKWLSGLNNNSNIPLASVKEIQSIDSFNTFYPMEIIATKSETERLIQKNKSQSYLIFPEDRLHSIRMTNDLPQRWIEIGPKNYFKGEAMKGENFAFQLGIYAFENLENVKINFTNLKTSAGKTISSNNIFCINTNGVDYDGIPFTKTLNVEPNKVQALWCGIDVPVNATAGTYKGKVIITADGKSPKEIQLTVTVSNSVAKNGGVNEPWKMTRLGWLNSTMAQQNTLIAPYTALVVNNDTVGLLGRKVVINKDGFPQQIQTFFTPEMTEYSKEPNDLLTEPIHFHFTKMSDGKNMVLKSQGVQFIKKEPGTVQWQVTSSSDSLKMEVSASLEFDGFMSYKVKVTALQDVSFKDIVMHIPFKKEVAKYMMGLGQKGGYRPENFEWKWDVAHKNQDGAWIGNVNAGLQYSLRDDKYVRPLNTNFYLQKPLLLPSSWGNENKGGITIGVKGKSILANNYSGERQMKKGDVLYYNFNLLITPFHTINTDFQWATRFYHAYKPIDSIKETGATIINIHHATAINPYINYPFIAWKLMKAYIDSAHNAGLKVKIYNTIRELSNHAYETFALRSLGHEIYSTGKGGGFSWLQEHLGDDYIAAWFVPELKDAAIINSGMNRWHNYYVEGMNWLTQNVGIDGIYLDDVAFDRVTMKRIKRVLTKDGHPGIIDLHSANQYDKNDGFNNSANLYMENFPYLNRLWFGEYFDYEKNNPDFFLTEVSGIPFGLMGEMLQGGGNPWRGMVYGMTNRMPWSDNADPRPIWKVWDDFGMKGTKMIGYWVDDNPVKTSNDSVLATIYKKEGKVLVSIASWANDEVYVQLNIDWKKLGIEPAKATITAPEVKNFQHAKTFQSDEKIFVEKGKGWLLIIK</sequence>